<evidence type="ECO:0000259" key="1">
    <source>
        <dbReference type="PROSITE" id="PS50181"/>
    </source>
</evidence>
<dbReference type="SUPFAM" id="SSF52047">
    <property type="entry name" value="RNI-like"/>
    <property type="match status" value="1"/>
</dbReference>
<evidence type="ECO:0000313" key="2">
    <source>
        <dbReference type="EMBL" id="KAJ4456788.1"/>
    </source>
</evidence>
<dbReference type="EMBL" id="JAPMOS010000061">
    <property type="protein sequence ID" value="KAJ4456788.1"/>
    <property type="molecule type" value="Genomic_DNA"/>
</dbReference>
<dbReference type="InterPro" id="IPR036047">
    <property type="entry name" value="F-box-like_dom_sf"/>
</dbReference>
<dbReference type="Gene3D" id="3.80.10.10">
    <property type="entry name" value="Ribonuclease Inhibitor"/>
    <property type="match status" value="1"/>
</dbReference>
<dbReference type="PROSITE" id="PS50181">
    <property type="entry name" value="FBOX"/>
    <property type="match status" value="1"/>
</dbReference>
<sequence length="848" mass="94495">MPKADHPFPLLSLPPVLVAKIICFVPPVDVVLNIARVNTFLSRLSKRDEVWKGILWVHYREQFHLLMSSSPDMRKRDLWQMLWEEENSEMIFVGNGVQHFVPDYSADESGTYDQNVALASVRFMVSYANVPAAQATKSLAEQNITPPEAPEETITTATVTATTTSDDLSPVANALWAKTGAQARVKPFNPRAPLRLSGRFGDMGATVPEDQRRGDTDNICMQLAKCLPMTWWSLQIQTLILGDFGVFNSYQCVYDCLAEHRRTVITTATQTVPTNTHSHSPPPFRFTAATPYHHHHMGMAQVQVTHMQADRPTAMLDRMRQLRTLRIRGNDCSIDWVPGGSDLTSLTIEGSCIGPNTIVTLHQGGFPALTRLELWLGTPDYGCRICNDDFRALLMMDEPEVKPGPLPHLRRLGFCNYENVDSLLPFLSDSPLMRRLDVLDLSHCSLGDEEAVHLLHWLESLTRPYVPSGTFPRSRDAIGRYRHETLPLPAPHEAVESDLKELPPRPVGALRGLVLRHCFLSRPMQGMLIDAMLSLQKEQRALKAVKAAVHFWPSSPPPPPFPPVLTRFRPPTVSSQPLSLRARGYGQSWESRYSVCAETSQQPWVIGQATREQRPHRAVTGAVDPDAVYDPQWDITWDSPIPAPPPPTAVRPLPRRSELDAVRCLSQLSTMLPQLKCGCGGRMYSIPQPYALSLPPASRPQRVSSNKRGPFVPPSWIVCSSTPSVVDECPPAELVPLPVCLGSAPEPEEAPTDAAAFDTDKLRHDLRFRRYRPKRKPTYNDDDDDAEAAEAARLCNEMLKRTEESFVLATEGQGGDVAAGRWRWTEGAGGHEGFLPRCPLPPPTSLFV</sequence>
<protein>
    <recommendedName>
        <fullName evidence="1">F-box domain-containing protein</fullName>
    </recommendedName>
</protein>
<gene>
    <name evidence="2" type="ORF">PAPYR_7918</name>
</gene>
<name>A0ABQ8UDC3_9EUKA</name>
<reference evidence="2" key="1">
    <citation type="journal article" date="2022" name="bioRxiv">
        <title>Genomics of Preaxostyla Flagellates Illuminates Evolutionary Transitions and the Path Towards Mitochondrial Loss.</title>
        <authorList>
            <person name="Novak L.V.F."/>
            <person name="Treitli S.C."/>
            <person name="Pyrih J."/>
            <person name="Halakuc P."/>
            <person name="Pipaliya S.V."/>
            <person name="Vacek V."/>
            <person name="Brzon O."/>
            <person name="Soukal P."/>
            <person name="Eme L."/>
            <person name="Dacks J.B."/>
            <person name="Karnkowska A."/>
            <person name="Elias M."/>
            <person name="Hampl V."/>
        </authorList>
    </citation>
    <scope>NUCLEOTIDE SEQUENCE</scope>
    <source>
        <strain evidence="2">RCP-MX</strain>
    </source>
</reference>
<dbReference type="Proteomes" id="UP001141327">
    <property type="component" value="Unassembled WGS sequence"/>
</dbReference>
<dbReference type="SUPFAM" id="SSF81383">
    <property type="entry name" value="F-box domain"/>
    <property type="match status" value="1"/>
</dbReference>
<dbReference type="InterPro" id="IPR032675">
    <property type="entry name" value="LRR_dom_sf"/>
</dbReference>
<proteinExistence type="predicted"/>
<organism evidence="2 3">
    <name type="scientific">Paratrimastix pyriformis</name>
    <dbReference type="NCBI Taxonomy" id="342808"/>
    <lineage>
        <taxon>Eukaryota</taxon>
        <taxon>Metamonada</taxon>
        <taxon>Preaxostyla</taxon>
        <taxon>Paratrimastigidae</taxon>
        <taxon>Paratrimastix</taxon>
    </lineage>
</organism>
<accession>A0ABQ8UDC3</accession>
<evidence type="ECO:0000313" key="3">
    <source>
        <dbReference type="Proteomes" id="UP001141327"/>
    </source>
</evidence>
<comment type="caution">
    <text evidence="2">The sequence shown here is derived from an EMBL/GenBank/DDBJ whole genome shotgun (WGS) entry which is preliminary data.</text>
</comment>
<dbReference type="InterPro" id="IPR001810">
    <property type="entry name" value="F-box_dom"/>
</dbReference>
<feature type="domain" description="F-box" evidence="1">
    <location>
        <begin position="7"/>
        <end position="54"/>
    </location>
</feature>
<keyword evidence="3" id="KW-1185">Reference proteome</keyword>